<proteinExistence type="predicted"/>
<gene>
    <name evidence="2" type="ORF">AMON00008_LOCUS8129</name>
</gene>
<protein>
    <submittedName>
        <fullName evidence="2">Uncharacterized protein</fullName>
    </submittedName>
</protein>
<feature type="region of interest" description="Disordered" evidence="1">
    <location>
        <begin position="78"/>
        <end position="102"/>
    </location>
</feature>
<sequence length="102" mass="10396">MSTSTCILSPPSKSGGAASRPRKSSHGANVDVVKQGEGTIKESDLFPHGAIDKAGLGHEASRDPKALEVPFRGVACEAASRAGGQTRKAPSRRKGGRDEGGG</sequence>
<accession>A0A7S4UZY3</accession>
<evidence type="ECO:0000256" key="1">
    <source>
        <dbReference type="SAM" id="MobiDB-lite"/>
    </source>
</evidence>
<dbReference type="AlphaFoldDB" id="A0A7S4UZY3"/>
<organism evidence="2">
    <name type="scientific">Alexandrium monilatum</name>
    <dbReference type="NCBI Taxonomy" id="311494"/>
    <lineage>
        <taxon>Eukaryota</taxon>
        <taxon>Sar</taxon>
        <taxon>Alveolata</taxon>
        <taxon>Dinophyceae</taxon>
        <taxon>Gonyaulacales</taxon>
        <taxon>Pyrocystaceae</taxon>
        <taxon>Alexandrium</taxon>
    </lineage>
</organism>
<name>A0A7S4UZY3_9DINO</name>
<dbReference type="EMBL" id="HBNR01012577">
    <property type="protein sequence ID" value="CAE4568510.1"/>
    <property type="molecule type" value="Transcribed_RNA"/>
</dbReference>
<reference evidence="2" key="1">
    <citation type="submission" date="2021-01" db="EMBL/GenBank/DDBJ databases">
        <authorList>
            <person name="Corre E."/>
            <person name="Pelletier E."/>
            <person name="Niang G."/>
            <person name="Scheremetjew M."/>
            <person name="Finn R."/>
            <person name="Kale V."/>
            <person name="Holt S."/>
            <person name="Cochrane G."/>
            <person name="Meng A."/>
            <person name="Brown T."/>
            <person name="Cohen L."/>
        </authorList>
    </citation>
    <scope>NUCLEOTIDE SEQUENCE</scope>
    <source>
        <strain evidence="2">CCMP3105</strain>
    </source>
</reference>
<feature type="region of interest" description="Disordered" evidence="1">
    <location>
        <begin position="1"/>
        <end position="45"/>
    </location>
</feature>
<evidence type="ECO:0000313" key="2">
    <source>
        <dbReference type="EMBL" id="CAE4568510.1"/>
    </source>
</evidence>